<dbReference type="GO" id="GO:0005886">
    <property type="term" value="C:plasma membrane"/>
    <property type="evidence" value="ECO:0007669"/>
    <property type="project" value="TreeGrafter"/>
</dbReference>
<reference evidence="5" key="1">
    <citation type="submission" date="2022-10" db="EMBL/GenBank/DDBJ databases">
        <authorList>
            <person name="Byrne P K."/>
        </authorList>
    </citation>
    <scope>NUCLEOTIDE SEQUENCE</scope>
    <source>
        <strain evidence="5">CBS7001</strain>
    </source>
</reference>
<evidence type="ECO:0000313" key="5">
    <source>
        <dbReference type="EMBL" id="CAI4062410.1"/>
    </source>
</evidence>
<feature type="domain" description="Arrestin C-terminal-like" evidence="4">
    <location>
        <begin position="259"/>
        <end position="393"/>
    </location>
</feature>
<dbReference type="InterPro" id="IPR014752">
    <property type="entry name" value="Arrestin-like_C"/>
</dbReference>
<gene>
    <name evidence="5" type="primary">SUVC07G1980</name>
    <name evidence="5" type="ORF">SUVC_07G1980</name>
</gene>
<dbReference type="PANTHER" id="PTHR11188:SF161">
    <property type="entry name" value="PH-RESPONSE REGULATOR PROTEIN PALF_RIM8"/>
    <property type="match status" value="1"/>
</dbReference>
<dbReference type="SMART" id="SM01017">
    <property type="entry name" value="Arrestin_C"/>
    <property type="match status" value="1"/>
</dbReference>
<dbReference type="InterPro" id="IPR011021">
    <property type="entry name" value="Arrestin-like_N"/>
</dbReference>
<dbReference type="InterPro" id="IPR050357">
    <property type="entry name" value="Arrestin_domain-protein"/>
</dbReference>
<dbReference type="Pfam" id="PF02752">
    <property type="entry name" value="Arrestin_C"/>
    <property type="match status" value="1"/>
</dbReference>
<dbReference type="SUPFAM" id="SSF81296">
    <property type="entry name" value="E set domains"/>
    <property type="match status" value="1"/>
</dbReference>
<dbReference type="GO" id="GO:0005829">
    <property type="term" value="C:cytosol"/>
    <property type="evidence" value="ECO:0007669"/>
    <property type="project" value="TreeGrafter"/>
</dbReference>
<dbReference type="InterPro" id="IPR011022">
    <property type="entry name" value="Arrestin_C-like"/>
</dbReference>
<name>A0AA35JHL3_SACUV</name>
<comment type="similarity">
    <text evidence="1">Belongs to the arrestin family. PalF/RIM8 subfamily.</text>
</comment>
<evidence type="ECO:0000256" key="3">
    <source>
        <dbReference type="SAM" id="MobiDB-lite"/>
    </source>
</evidence>
<feature type="compositionally biased region" description="Low complexity" evidence="3">
    <location>
        <begin position="240"/>
        <end position="257"/>
    </location>
</feature>
<evidence type="ECO:0000256" key="1">
    <source>
        <dbReference type="ARBA" id="ARBA00037950"/>
    </source>
</evidence>
<proteinExistence type="inferred from homology"/>
<dbReference type="Gene3D" id="2.60.40.640">
    <property type="match status" value="2"/>
</dbReference>
<evidence type="ECO:0000256" key="2">
    <source>
        <dbReference type="ARBA" id="ARBA00040066"/>
    </source>
</evidence>
<evidence type="ECO:0000313" key="6">
    <source>
        <dbReference type="Proteomes" id="UP001162090"/>
    </source>
</evidence>
<dbReference type="GO" id="GO:0070086">
    <property type="term" value="P:ubiquitin-dependent endocytosis"/>
    <property type="evidence" value="ECO:0007669"/>
    <property type="project" value="TreeGrafter"/>
</dbReference>
<dbReference type="EMBL" id="OX365918">
    <property type="protein sequence ID" value="CAI4062410.1"/>
    <property type="molecule type" value="Genomic_DNA"/>
</dbReference>
<dbReference type="InterPro" id="IPR014756">
    <property type="entry name" value="Ig_E-set"/>
</dbReference>
<dbReference type="GO" id="GO:0031625">
    <property type="term" value="F:ubiquitin protein ligase binding"/>
    <property type="evidence" value="ECO:0007669"/>
    <property type="project" value="TreeGrafter"/>
</dbReference>
<dbReference type="GO" id="GO:0030674">
    <property type="term" value="F:protein-macromolecule adaptor activity"/>
    <property type="evidence" value="ECO:0007669"/>
    <property type="project" value="TreeGrafter"/>
</dbReference>
<accession>A0AA35JHL3</accession>
<feature type="region of interest" description="Disordered" evidence="3">
    <location>
        <begin position="217"/>
        <end position="260"/>
    </location>
</feature>
<feature type="region of interest" description="Disordered" evidence="3">
    <location>
        <begin position="510"/>
        <end position="549"/>
    </location>
</feature>
<dbReference type="PANTHER" id="PTHR11188">
    <property type="entry name" value="ARRESTIN DOMAIN CONTAINING PROTEIN"/>
    <property type="match status" value="1"/>
</dbReference>
<sequence>MSLLRLWSKEPKSSSKIKGHGIVGSYSNSMLAHNNVRQFRIDISEPHSVWKPDECITGETVIDIKKDITNVAIKISLVCEVRVKTGNSPTSKNKRVEKILEKSTFLYGQEHIKPAPSTVEKKPPIDKSTVLNGLSKGEHRFPFRIKIPRGKGMLSSIKFERGSITYFLICTLESLNNVNALKKPEARCEREFSVIVPLDVSRLPKQKTKTVVLQSASMVQNKKGKSSEDASSSYTQLTHKSNNSNSSGSTVNSKTSSPPVKTVTISVDIPHAGFVIGETIPIDVKIEHYKPFYHPAGLTTTLVRICRVGGAGKDDPMETFRKDICQSISPIYINPETLQFQPRIHLKVPLDAFSTLTSVGKFFSFQYYIEVMVNLSKKNVVYTESNRIVGTPVEEQNGSGVEHNINRIQRKMLRMVNPETLENDSEGYESSIFFKDMVNVEKLKRLRNVTGMSIETVIGTTRSEQQQQQQQQQQYSTNLLRQPASTTAQNLVPDLRDWLAPLNAYECDDVPVPKYSPNDRVNVSSEDKQELEQRRLQQLESDPPPCDDY</sequence>
<feature type="compositionally biased region" description="Polar residues" evidence="3">
    <location>
        <begin position="229"/>
        <end position="239"/>
    </location>
</feature>
<dbReference type="AlphaFoldDB" id="A0AA35JHL3"/>
<dbReference type="Proteomes" id="UP001162090">
    <property type="component" value="Chromosome 7"/>
</dbReference>
<feature type="compositionally biased region" description="Basic and acidic residues" evidence="3">
    <location>
        <begin position="525"/>
        <end position="537"/>
    </location>
</feature>
<organism evidence="5 6">
    <name type="scientific">Saccharomyces uvarum</name>
    <name type="common">Yeast</name>
    <name type="synonym">Saccharomyces bayanus var. uvarum</name>
    <dbReference type="NCBI Taxonomy" id="230603"/>
    <lineage>
        <taxon>Eukaryota</taxon>
        <taxon>Fungi</taxon>
        <taxon>Dikarya</taxon>
        <taxon>Ascomycota</taxon>
        <taxon>Saccharomycotina</taxon>
        <taxon>Saccharomycetes</taxon>
        <taxon>Saccharomycetales</taxon>
        <taxon>Saccharomycetaceae</taxon>
        <taxon>Saccharomyces</taxon>
    </lineage>
</organism>
<dbReference type="Pfam" id="PF00339">
    <property type="entry name" value="Arrestin_N"/>
    <property type="match status" value="1"/>
</dbReference>
<evidence type="ECO:0000259" key="4">
    <source>
        <dbReference type="SMART" id="SM01017"/>
    </source>
</evidence>
<protein>
    <recommendedName>
        <fullName evidence="2">pH-response regulator protein palF/RIM8</fullName>
    </recommendedName>
</protein>